<comment type="subcellular location">
    <subcellularLocation>
        <location evidence="1">Cell membrane</location>
        <topology evidence="1">Multi-pass membrane protein</topology>
    </subcellularLocation>
</comment>
<dbReference type="GO" id="GO:0015204">
    <property type="term" value="F:urea transmembrane transporter activity"/>
    <property type="evidence" value="ECO:0007669"/>
    <property type="project" value="InterPro"/>
</dbReference>
<keyword evidence="3" id="KW-1003">Cell membrane</keyword>
<dbReference type="Gene3D" id="1.10.3430.10">
    <property type="entry name" value="Ammonium transporter AmtB like domains"/>
    <property type="match status" value="1"/>
</dbReference>
<feature type="transmembrane region" description="Helical" evidence="8">
    <location>
        <begin position="61"/>
        <end position="82"/>
    </location>
</feature>
<comment type="catalytic activity">
    <reaction evidence="7">
        <text>urea(in) = urea(out)</text>
        <dbReference type="Rhea" id="RHEA:32799"/>
        <dbReference type="ChEBI" id="CHEBI:16199"/>
    </reaction>
</comment>
<accession>A0A7S4M824</accession>
<keyword evidence="4 8" id="KW-0812">Transmembrane</keyword>
<dbReference type="InterPro" id="IPR004937">
    <property type="entry name" value="Urea_transporter"/>
</dbReference>
<dbReference type="EMBL" id="HBKP01004859">
    <property type="protein sequence ID" value="CAE2206528.1"/>
    <property type="molecule type" value="Transcribed_RNA"/>
</dbReference>
<dbReference type="PANTHER" id="PTHR10464:SF4">
    <property type="entry name" value="UREA TRANSPORTER"/>
    <property type="match status" value="1"/>
</dbReference>
<feature type="transmembrane region" description="Helical" evidence="8">
    <location>
        <begin position="33"/>
        <end position="54"/>
    </location>
</feature>
<name>A0A7S4M824_9EUKA</name>
<gene>
    <name evidence="9" type="ORF">VSP0166_LOCUS3511</name>
</gene>
<evidence type="ECO:0000256" key="8">
    <source>
        <dbReference type="SAM" id="Phobius"/>
    </source>
</evidence>
<sequence>MCFCSRISAVMCALGSAIGLFFAFGLGADRSDIYFGLWGFNPALSAICIGGMFFKFSSLSFLYAVCCCIGTCLIQGALFGMFAPWGVPIFTFPFNFGVLLFLIGHTSIVSCYNLLQ</sequence>
<evidence type="ECO:0000256" key="4">
    <source>
        <dbReference type="ARBA" id="ARBA00022692"/>
    </source>
</evidence>
<evidence type="ECO:0000256" key="6">
    <source>
        <dbReference type="ARBA" id="ARBA00023136"/>
    </source>
</evidence>
<evidence type="ECO:0008006" key="10">
    <source>
        <dbReference type="Google" id="ProtNLM"/>
    </source>
</evidence>
<evidence type="ECO:0000256" key="1">
    <source>
        <dbReference type="ARBA" id="ARBA00004651"/>
    </source>
</evidence>
<comment type="similarity">
    <text evidence="2">Belongs to the urea transporter family.</text>
</comment>
<dbReference type="GO" id="GO:0005886">
    <property type="term" value="C:plasma membrane"/>
    <property type="evidence" value="ECO:0007669"/>
    <property type="project" value="UniProtKB-SubCell"/>
</dbReference>
<evidence type="ECO:0000256" key="7">
    <source>
        <dbReference type="ARBA" id="ARBA00033993"/>
    </source>
</evidence>
<protein>
    <recommendedName>
        <fullName evidence="10">Urea transporter</fullName>
    </recommendedName>
</protein>
<dbReference type="Pfam" id="PF03253">
    <property type="entry name" value="UT"/>
    <property type="match status" value="1"/>
</dbReference>
<evidence type="ECO:0000256" key="2">
    <source>
        <dbReference type="ARBA" id="ARBA00005914"/>
    </source>
</evidence>
<evidence type="ECO:0000313" key="9">
    <source>
        <dbReference type="EMBL" id="CAE2206528.1"/>
    </source>
</evidence>
<feature type="transmembrane region" description="Helical" evidence="8">
    <location>
        <begin position="7"/>
        <end position="27"/>
    </location>
</feature>
<organism evidence="9">
    <name type="scientific">Vannella robusta</name>
    <dbReference type="NCBI Taxonomy" id="1487602"/>
    <lineage>
        <taxon>Eukaryota</taxon>
        <taxon>Amoebozoa</taxon>
        <taxon>Discosea</taxon>
        <taxon>Flabellinia</taxon>
        <taxon>Vannellidae</taxon>
        <taxon>Vannella</taxon>
    </lineage>
</organism>
<proteinExistence type="inferred from homology"/>
<keyword evidence="6 8" id="KW-0472">Membrane</keyword>
<dbReference type="PANTHER" id="PTHR10464">
    <property type="entry name" value="UREA TRANSPORTER"/>
    <property type="match status" value="1"/>
</dbReference>
<keyword evidence="5 8" id="KW-1133">Transmembrane helix</keyword>
<dbReference type="AlphaFoldDB" id="A0A7S4M824"/>
<reference evidence="9" key="1">
    <citation type="submission" date="2021-01" db="EMBL/GenBank/DDBJ databases">
        <authorList>
            <person name="Corre E."/>
            <person name="Pelletier E."/>
            <person name="Niang G."/>
            <person name="Scheremetjew M."/>
            <person name="Finn R."/>
            <person name="Kale V."/>
            <person name="Holt S."/>
            <person name="Cochrane G."/>
            <person name="Meng A."/>
            <person name="Brown T."/>
            <person name="Cohen L."/>
        </authorList>
    </citation>
    <scope>NUCLEOTIDE SEQUENCE</scope>
    <source>
        <strain evidence="9">DIVA3 518/3/11/1/6</strain>
    </source>
</reference>
<evidence type="ECO:0000256" key="5">
    <source>
        <dbReference type="ARBA" id="ARBA00022989"/>
    </source>
</evidence>
<feature type="transmembrane region" description="Helical" evidence="8">
    <location>
        <begin position="94"/>
        <end position="115"/>
    </location>
</feature>
<evidence type="ECO:0000256" key="3">
    <source>
        <dbReference type="ARBA" id="ARBA00022475"/>
    </source>
</evidence>
<dbReference type="InterPro" id="IPR029020">
    <property type="entry name" value="Ammonium/urea_transptr"/>
</dbReference>